<evidence type="ECO:0000259" key="5">
    <source>
        <dbReference type="PROSITE" id="PS51078"/>
    </source>
</evidence>
<reference evidence="7" key="1">
    <citation type="submission" date="2016-10" db="EMBL/GenBank/DDBJ databases">
        <authorList>
            <person name="Varghese N."/>
            <person name="Submissions S."/>
        </authorList>
    </citation>
    <scope>NUCLEOTIDE SEQUENCE [LARGE SCALE GENOMIC DNA]</scope>
    <source>
        <strain evidence="7">DSM 46838</strain>
    </source>
</reference>
<feature type="domain" description="IclR-ED" evidence="5">
    <location>
        <begin position="79"/>
        <end position="261"/>
    </location>
</feature>
<keyword evidence="3" id="KW-0804">Transcription</keyword>
<dbReference type="Pfam" id="PF09339">
    <property type="entry name" value="HTH_IclR"/>
    <property type="match status" value="1"/>
</dbReference>
<dbReference type="PROSITE" id="PS51078">
    <property type="entry name" value="ICLR_ED"/>
    <property type="match status" value="1"/>
</dbReference>
<feature type="domain" description="HTH iclR-type" evidence="4">
    <location>
        <begin position="17"/>
        <end position="78"/>
    </location>
</feature>
<dbReference type="GO" id="GO:0003677">
    <property type="term" value="F:DNA binding"/>
    <property type="evidence" value="ECO:0007669"/>
    <property type="project" value="UniProtKB-KW"/>
</dbReference>
<evidence type="ECO:0000256" key="3">
    <source>
        <dbReference type="ARBA" id="ARBA00023163"/>
    </source>
</evidence>
<name>A0A1I2H6P2_9ACTN</name>
<organism evidence="6 7">
    <name type="scientific">Blastococcus tunisiensis</name>
    <dbReference type="NCBI Taxonomy" id="1798228"/>
    <lineage>
        <taxon>Bacteria</taxon>
        <taxon>Bacillati</taxon>
        <taxon>Actinomycetota</taxon>
        <taxon>Actinomycetes</taxon>
        <taxon>Geodermatophilales</taxon>
        <taxon>Geodermatophilaceae</taxon>
        <taxon>Blastococcus</taxon>
    </lineage>
</organism>
<dbReference type="SMART" id="SM00346">
    <property type="entry name" value="HTH_ICLR"/>
    <property type="match status" value="1"/>
</dbReference>
<dbReference type="SUPFAM" id="SSF46785">
    <property type="entry name" value="Winged helix' DNA-binding domain"/>
    <property type="match status" value="1"/>
</dbReference>
<dbReference type="InterPro" id="IPR050707">
    <property type="entry name" value="HTH_MetabolicPath_Reg"/>
</dbReference>
<keyword evidence="1" id="KW-0805">Transcription regulation</keyword>
<dbReference type="Pfam" id="PF01614">
    <property type="entry name" value="IclR_C"/>
    <property type="match status" value="1"/>
</dbReference>
<dbReference type="STRING" id="1798228.SAMN05216574_110115"/>
<dbReference type="PANTHER" id="PTHR30136">
    <property type="entry name" value="HELIX-TURN-HELIX TRANSCRIPTIONAL REGULATOR, ICLR FAMILY"/>
    <property type="match status" value="1"/>
</dbReference>
<dbReference type="PANTHER" id="PTHR30136:SF35">
    <property type="entry name" value="HTH-TYPE TRANSCRIPTIONAL REGULATOR RV1719"/>
    <property type="match status" value="1"/>
</dbReference>
<dbReference type="SUPFAM" id="SSF55781">
    <property type="entry name" value="GAF domain-like"/>
    <property type="match status" value="1"/>
</dbReference>
<dbReference type="Proteomes" id="UP000198589">
    <property type="component" value="Unassembled WGS sequence"/>
</dbReference>
<evidence type="ECO:0000256" key="2">
    <source>
        <dbReference type="ARBA" id="ARBA00023125"/>
    </source>
</evidence>
<sequence length="265" mass="28206">MPETVSNGTKAGPSYPISSVDNALRLVLMLRDQPRLRLSGIAVALDIAPSTAHRLLAMLVHHGFVRQEDGMGTYVAGSALLDLGLAAVRNLDIRTYARPILSDLARKTDETVHLAQLEGGKIRYLAAAESGQPLRVADRTGQLLPAHRTATGKAILASFTAQQLDEIFSLDGSGNGEGLTSADRAELDAELAEVRERGYAINHRVAEDIISVAVVVRDHRGASIAAINASAPSSRMTKKRQVAVVRDLHAAAAQLEDLLSTVGRA</sequence>
<dbReference type="AlphaFoldDB" id="A0A1I2H6P2"/>
<dbReference type="InterPro" id="IPR029016">
    <property type="entry name" value="GAF-like_dom_sf"/>
</dbReference>
<evidence type="ECO:0000259" key="4">
    <source>
        <dbReference type="PROSITE" id="PS51077"/>
    </source>
</evidence>
<dbReference type="RefSeq" id="WP_092199816.1">
    <property type="nucleotide sequence ID" value="NZ_FOND01000010.1"/>
</dbReference>
<gene>
    <name evidence="6" type="ORF">SAMN05216574_110115</name>
</gene>
<dbReference type="GO" id="GO:0003700">
    <property type="term" value="F:DNA-binding transcription factor activity"/>
    <property type="evidence" value="ECO:0007669"/>
    <property type="project" value="TreeGrafter"/>
</dbReference>
<dbReference type="OrthoDB" id="7274111at2"/>
<keyword evidence="2 6" id="KW-0238">DNA-binding</keyword>
<dbReference type="Gene3D" id="1.10.10.10">
    <property type="entry name" value="Winged helix-like DNA-binding domain superfamily/Winged helix DNA-binding domain"/>
    <property type="match status" value="1"/>
</dbReference>
<accession>A0A1I2H6P2</accession>
<evidence type="ECO:0000256" key="1">
    <source>
        <dbReference type="ARBA" id="ARBA00023015"/>
    </source>
</evidence>
<evidence type="ECO:0000313" key="6">
    <source>
        <dbReference type="EMBL" id="SFF24446.1"/>
    </source>
</evidence>
<proteinExistence type="predicted"/>
<dbReference type="PROSITE" id="PS51077">
    <property type="entry name" value="HTH_ICLR"/>
    <property type="match status" value="1"/>
</dbReference>
<dbReference type="GO" id="GO:0045892">
    <property type="term" value="P:negative regulation of DNA-templated transcription"/>
    <property type="evidence" value="ECO:0007669"/>
    <property type="project" value="TreeGrafter"/>
</dbReference>
<evidence type="ECO:0000313" key="7">
    <source>
        <dbReference type="Proteomes" id="UP000198589"/>
    </source>
</evidence>
<dbReference type="EMBL" id="FOND01000010">
    <property type="protein sequence ID" value="SFF24446.1"/>
    <property type="molecule type" value="Genomic_DNA"/>
</dbReference>
<dbReference type="Gene3D" id="3.30.450.40">
    <property type="match status" value="1"/>
</dbReference>
<dbReference type="InterPro" id="IPR005471">
    <property type="entry name" value="Tscrpt_reg_IclR_N"/>
</dbReference>
<protein>
    <submittedName>
        <fullName evidence="6">DNA-binding transcriptional regulator, IclR family</fullName>
    </submittedName>
</protein>
<keyword evidence="7" id="KW-1185">Reference proteome</keyword>
<dbReference type="InterPro" id="IPR036388">
    <property type="entry name" value="WH-like_DNA-bd_sf"/>
</dbReference>
<dbReference type="InterPro" id="IPR014757">
    <property type="entry name" value="Tscrpt_reg_IclR_C"/>
</dbReference>
<dbReference type="InterPro" id="IPR036390">
    <property type="entry name" value="WH_DNA-bd_sf"/>
</dbReference>